<dbReference type="Proteomes" id="UP000002505">
    <property type="component" value="Chromosome"/>
</dbReference>
<protein>
    <submittedName>
        <fullName evidence="1">Uncharacterized protein</fullName>
    </submittedName>
</protein>
<dbReference type="AlphaFoldDB" id="B8H7Q6"/>
<gene>
    <name evidence="1" type="ordered locus">Achl_1860</name>
</gene>
<reference evidence="1" key="1">
    <citation type="submission" date="2009-01" db="EMBL/GenBank/DDBJ databases">
        <title>Complete sequence of chromosome of Arthrobacter chlorophenolicus A6.</title>
        <authorList>
            <consortium name="US DOE Joint Genome Institute"/>
            <person name="Lucas S."/>
            <person name="Copeland A."/>
            <person name="Lapidus A."/>
            <person name="Glavina del Rio T."/>
            <person name="Tice H."/>
            <person name="Bruce D."/>
            <person name="Goodwin L."/>
            <person name="Pitluck S."/>
            <person name="Goltsman E."/>
            <person name="Clum A."/>
            <person name="Larimer F."/>
            <person name="Land M."/>
            <person name="Hauser L."/>
            <person name="Kyrpides N."/>
            <person name="Mikhailova N."/>
            <person name="Jansson J."/>
            <person name="Richardson P."/>
        </authorList>
    </citation>
    <scope>NUCLEOTIDE SEQUENCE [LARGE SCALE GENOMIC DNA]</scope>
    <source>
        <strain evidence="1">A6</strain>
    </source>
</reference>
<accession>B8H7Q6</accession>
<dbReference type="KEGG" id="ach:Achl_1860"/>
<dbReference type="EMBL" id="CP001341">
    <property type="protein sequence ID" value="ACL39836.1"/>
    <property type="molecule type" value="Genomic_DNA"/>
</dbReference>
<dbReference type="eggNOG" id="ENOG5033G12">
    <property type="taxonomic scope" value="Bacteria"/>
</dbReference>
<dbReference type="RefSeq" id="WP_015937056.1">
    <property type="nucleotide sequence ID" value="NC_011886.1"/>
</dbReference>
<name>B8H7Q6_PSECP</name>
<evidence type="ECO:0000313" key="1">
    <source>
        <dbReference type="EMBL" id="ACL39836.1"/>
    </source>
</evidence>
<keyword evidence="2" id="KW-1185">Reference proteome</keyword>
<evidence type="ECO:0000313" key="2">
    <source>
        <dbReference type="Proteomes" id="UP000002505"/>
    </source>
</evidence>
<proteinExistence type="predicted"/>
<sequence>MNPPSNEFAWLPEALELVALRLTRADQCAFKIGDLTSQWSLDGPLGFKQVRRGGTVQMILSSLRPIPPEASLLFSEAVNHLRAAIDNVVWFLVEQEQGDLTGSLAAQVSLPIVESQEDLDKWTRRRSKITALASETTLGRRVQAIQPFAYPKSLVPSIGQTLAALTGQDVEMAHPLRLLQAYSNADKHRAIRLAAARTFSSTDAVPMAAQNLAHHELKVGDALGPPTPWGEVSFVDTNTAAMVQRPDPFSAWVNPVKDLNAIRRHVSKVVIPILLTGLEMPHGLPPGIETGDNGASHRERLLAGGWEDAETRLVPLLRARFRDAESRGVQFAPVVNES</sequence>
<organism evidence="1 2">
    <name type="scientific">Pseudarthrobacter chlorophenolicus (strain ATCC 700700 / DSM 12829 / CIP 107037 / JCM 12360 / KCTC 9906 / NCIMB 13794 / A6)</name>
    <name type="common">Arthrobacter chlorophenolicus</name>
    <dbReference type="NCBI Taxonomy" id="452863"/>
    <lineage>
        <taxon>Bacteria</taxon>
        <taxon>Bacillati</taxon>
        <taxon>Actinomycetota</taxon>
        <taxon>Actinomycetes</taxon>
        <taxon>Micrococcales</taxon>
        <taxon>Micrococcaceae</taxon>
        <taxon>Pseudarthrobacter</taxon>
    </lineage>
</organism>
<dbReference type="HOGENOM" id="CLU_820504_0_0_11"/>